<protein>
    <recommendedName>
        <fullName evidence="3">DUF1127 domain-containing protein</fullName>
    </recommendedName>
</protein>
<comment type="caution">
    <text evidence="1">The sequence shown here is derived from an EMBL/GenBank/DDBJ whole genome shotgun (WGS) entry which is preliminary data.</text>
</comment>
<keyword evidence="2" id="KW-1185">Reference proteome</keyword>
<evidence type="ECO:0000313" key="2">
    <source>
        <dbReference type="Proteomes" id="UP001235094"/>
    </source>
</evidence>
<evidence type="ECO:0000313" key="1">
    <source>
        <dbReference type="EMBL" id="MDQ0509221.1"/>
    </source>
</evidence>
<accession>A0ABU0LKJ9</accession>
<evidence type="ECO:0008006" key="3">
    <source>
        <dbReference type="Google" id="ProtNLM"/>
    </source>
</evidence>
<reference evidence="1 2" key="1">
    <citation type="submission" date="2023-07" db="EMBL/GenBank/DDBJ databases">
        <title>Genomic Encyclopedia of Type Strains, Phase IV (KMG-IV): sequencing the most valuable type-strain genomes for metagenomic binning, comparative biology and taxonomic classification.</title>
        <authorList>
            <person name="Goeker M."/>
        </authorList>
    </citation>
    <scope>NUCLEOTIDE SEQUENCE [LARGE SCALE GENOMIC DNA]</scope>
    <source>
        <strain evidence="1 2">DSM 15561</strain>
    </source>
</reference>
<organism evidence="1 2">
    <name type="scientific">Ancylobacter amanitiformis</name>
    <dbReference type="NCBI Taxonomy" id="217069"/>
    <lineage>
        <taxon>Bacteria</taxon>
        <taxon>Pseudomonadati</taxon>
        <taxon>Pseudomonadota</taxon>
        <taxon>Alphaproteobacteria</taxon>
        <taxon>Hyphomicrobiales</taxon>
        <taxon>Xanthobacteraceae</taxon>
        <taxon>Ancylobacter</taxon>
    </lineage>
</organism>
<dbReference type="RefSeq" id="WP_306887903.1">
    <property type="nucleotide sequence ID" value="NZ_JAUSVR010000001.1"/>
</dbReference>
<dbReference type="EMBL" id="JAUSVR010000001">
    <property type="protein sequence ID" value="MDQ0509221.1"/>
    <property type="molecule type" value="Genomic_DNA"/>
</dbReference>
<dbReference type="Proteomes" id="UP001235094">
    <property type="component" value="Unassembled WGS sequence"/>
</dbReference>
<name>A0ABU0LKJ9_9HYPH</name>
<sequence>MIRLLRRWLVGAFKRLDNRFTDAATLHGRYCVSDAKLRRHDLSQAAAPAAGH</sequence>
<gene>
    <name evidence="1" type="ORF">QOZ99_000098</name>
</gene>
<proteinExistence type="predicted"/>